<proteinExistence type="predicted"/>
<evidence type="ECO:0000313" key="2">
    <source>
        <dbReference type="Proteomes" id="UP000565155"/>
    </source>
</evidence>
<gene>
    <name evidence="1" type="ORF">HKB35_21070</name>
</gene>
<dbReference type="RefSeq" id="WP_169629052.1">
    <property type="nucleotide sequence ID" value="NZ_JABCMA010000035.1"/>
</dbReference>
<dbReference type="EMBL" id="JABCMA010000035">
    <property type="protein sequence ID" value="NMR76106.1"/>
    <property type="molecule type" value="Genomic_DNA"/>
</dbReference>
<accession>A0A7Y0MZR0</accession>
<sequence length="158" mass="18122">MSSCKTPIRFVSEGKTAIKVTVPTPEGSRRFRSVGFNKIGIEEAIKLAVKERDRIGKEEWGKFWPRVLSDRTLLSRLPRNLEPKYRLSPDKKSPVYEYVANWMKYEDGKPVKVARRYSCLEHGKLGAYTKAKQALLDAYRSDLELLAFMGRAPNVTLQ</sequence>
<dbReference type="AlphaFoldDB" id="A0A7Y0MZR0"/>
<protein>
    <submittedName>
        <fullName evidence="1">Fe3+-citrate ABC transporter substrate-binding protein</fullName>
    </submittedName>
</protein>
<organism evidence="1 2">
    <name type="scientific">Vibrio alginolyticus</name>
    <dbReference type="NCBI Taxonomy" id="663"/>
    <lineage>
        <taxon>Bacteria</taxon>
        <taxon>Pseudomonadati</taxon>
        <taxon>Pseudomonadota</taxon>
        <taxon>Gammaproteobacteria</taxon>
        <taxon>Vibrionales</taxon>
        <taxon>Vibrionaceae</taxon>
        <taxon>Vibrio</taxon>
    </lineage>
</organism>
<comment type="caution">
    <text evidence="1">The sequence shown here is derived from an EMBL/GenBank/DDBJ whole genome shotgun (WGS) entry which is preliminary data.</text>
</comment>
<evidence type="ECO:0000313" key="1">
    <source>
        <dbReference type="EMBL" id="NMR76106.1"/>
    </source>
</evidence>
<reference evidence="1 2" key="1">
    <citation type="submission" date="2020-04" db="EMBL/GenBank/DDBJ databases">
        <title>Whole-genome sequencing of Vibrio spp. from China reveals different genetic environments of blaCTX-M-14 among diverse lineages.</title>
        <authorList>
            <person name="Zheng Z."/>
            <person name="Ye L."/>
            <person name="Chen S."/>
        </authorList>
    </citation>
    <scope>NUCLEOTIDE SEQUENCE [LARGE SCALE GENOMIC DNA]</scope>
    <source>
        <strain evidence="1 2">Vb1636</strain>
    </source>
</reference>
<dbReference type="Proteomes" id="UP000565155">
    <property type="component" value="Unassembled WGS sequence"/>
</dbReference>
<name>A0A7Y0MZR0_VIBAL</name>